<accession>A7AWB8</accession>
<dbReference type="KEGG" id="bbo:BBOV_I002640"/>
<evidence type="ECO:0000313" key="1">
    <source>
        <dbReference type="EMBL" id="EDO05346.1"/>
    </source>
</evidence>
<dbReference type="VEuPathDB" id="PiroplasmaDB:BBOV_I002640"/>
<dbReference type="eggNOG" id="ENOG502SFB8">
    <property type="taxonomic scope" value="Eukaryota"/>
</dbReference>
<reference evidence="2" key="2">
    <citation type="journal article" date="2020" name="Data Brief">
        <title>Transcriptome dataset of Babesia bovis life stages within vertebrate and invertebrate hosts.</title>
        <authorList>
            <person name="Ueti M.W."/>
            <person name="Johnson W.C."/>
            <person name="Kappmeyer L.S."/>
            <person name="Herndon D.R."/>
            <person name="Mousel M.R."/>
            <person name="Reif K.E."/>
            <person name="Taus N.S."/>
            <person name="Ifeonu O.O."/>
            <person name="Silva J.C."/>
            <person name="Suarez C.E."/>
            <person name="Brayton K.A."/>
        </authorList>
    </citation>
    <scope>NUCLEOTIDE SEQUENCE [LARGE SCALE GENOMIC DNA]</scope>
</reference>
<keyword evidence="2" id="KW-1185">Reference proteome</keyword>
<reference evidence="2" key="3">
    <citation type="journal article" date="2021" name="Int. J. Parasitol.">
        <title>Comparative analysis of gene expression between Babesia bovis blood stages and kinetes allowed by improved genome annotation.</title>
        <authorList>
            <person name="Ueti M.W."/>
            <person name="Johnson W.C."/>
            <person name="Kappmeyer L.S."/>
            <person name="Herndon D.R."/>
            <person name="Mousel M.R."/>
            <person name="Reif K.E."/>
            <person name="Taus N.S."/>
            <person name="Ifeonu O.O."/>
            <person name="Silva J.C."/>
            <person name="Suarez C.E."/>
            <person name="Brayton K.A."/>
        </authorList>
    </citation>
    <scope>NUCLEOTIDE SEQUENCE [LARGE SCALE GENOMIC DNA]</scope>
</reference>
<evidence type="ECO:0000313" key="2">
    <source>
        <dbReference type="Proteomes" id="UP000002173"/>
    </source>
</evidence>
<dbReference type="Proteomes" id="UP000002173">
    <property type="component" value="Unassembled WGS sequence"/>
</dbReference>
<reference evidence="1 2" key="1">
    <citation type="journal article" date="2007" name="PLoS Pathog.">
        <title>Genome sequence of Babesia bovis and comparative analysis of apicomplexan hemoprotozoa.</title>
        <authorList>
            <person name="Brayton K.A."/>
            <person name="Lau A.O.T."/>
            <person name="Herndon D.R."/>
            <person name="Hannick L."/>
            <person name="Kappmeyer L.S."/>
            <person name="Berens S.J."/>
            <person name="Bidwell S.L."/>
            <person name="Brown W.C."/>
            <person name="Crabtree J."/>
            <person name="Fadrosh D."/>
            <person name="Feldblum T."/>
            <person name="Forberger H.A."/>
            <person name="Haas B.J."/>
            <person name="Howell J.M."/>
            <person name="Khouri H."/>
            <person name="Koo H."/>
            <person name="Mann D.J."/>
            <person name="Norimine J."/>
            <person name="Paulsen I.T."/>
            <person name="Radune D."/>
            <person name="Ren Q."/>
            <person name="Smith R.K. Jr."/>
            <person name="Suarez C.E."/>
            <person name="White O."/>
            <person name="Wortman J.R."/>
            <person name="Knowles D.P. Jr."/>
            <person name="McElwain T.F."/>
            <person name="Nene V.M."/>
        </authorList>
    </citation>
    <scope>NUCLEOTIDE SEQUENCE [LARGE SCALE GENOMIC DNA]</scope>
    <source>
        <strain evidence="1">T2Bo</strain>
    </source>
</reference>
<name>A7AWB8_BABBO</name>
<organism evidence="1 2">
    <name type="scientific">Babesia bovis</name>
    <dbReference type="NCBI Taxonomy" id="5865"/>
    <lineage>
        <taxon>Eukaryota</taxon>
        <taxon>Sar</taxon>
        <taxon>Alveolata</taxon>
        <taxon>Apicomplexa</taxon>
        <taxon>Aconoidasida</taxon>
        <taxon>Piroplasmida</taxon>
        <taxon>Babesiidae</taxon>
        <taxon>Babesia</taxon>
    </lineage>
</organism>
<sequence>MGHDHGGTDSLGSGNSEDYSHGLQLSGVYWETGHRTYVPFWSKLVVKFTPKIIDDQLRRLLGHALPVAYEPFVFYGHSGYFRSYLGDPDVSTVHALRRRTNFSFYPTGGRTLGQLESKLQSLGDYHHELHEKVFREVLHSAKQLDMSR</sequence>
<dbReference type="FunCoup" id="A7AWB8">
    <property type="interactions" value="11"/>
</dbReference>
<dbReference type="STRING" id="5865.A7AWB8"/>
<proteinExistence type="predicted"/>
<protein>
    <submittedName>
        <fullName evidence="1">Uncharacterized protein</fullName>
    </submittedName>
</protein>
<gene>
    <name evidence="1" type="ORF">BBOV_I002640</name>
</gene>
<dbReference type="RefSeq" id="XP_001608914.1">
    <property type="nucleotide sequence ID" value="XM_001608864.1"/>
</dbReference>
<dbReference type="InParanoid" id="A7AWB8"/>
<dbReference type="GeneID" id="5477130"/>
<comment type="caution">
    <text evidence="1">The sequence shown here is derived from an EMBL/GenBank/DDBJ whole genome shotgun (WGS) entry which is preliminary data.</text>
</comment>
<dbReference type="OMA" id="SAFKMDL"/>
<dbReference type="AlphaFoldDB" id="A7AWB8"/>
<dbReference type="EMBL" id="AAXT01000005">
    <property type="protein sequence ID" value="EDO05346.1"/>
    <property type="molecule type" value="Genomic_DNA"/>
</dbReference>